<evidence type="ECO:0000313" key="2">
    <source>
        <dbReference type="EMBL" id="CDP99278.1"/>
    </source>
</evidence>
<dbReference type="AlphaFoldDB" id="A0A0J9XZQ9"/>
<protein>
    <submittedName>
        <fullName evidence="2">Bm10717</fullName>
    </submittedName>
</protein>
<organism evidence="2">
    <name type="scientific">Brugia malayi</name>
    <name type="common">Filarial nematode worm</name>
    <dbReference type="NCBI Taxonomy" id="6279"/>
    <lineage>
        <taxon>Eukaryota</taxon>
        <taxon>Metazoa</taxon>
        <taxon>Ecdysozoa</taxon>
        <taxon>Nematoda</taxon>
        <taxon>Chromadorea</taxon>
        <taxon>Rhabditida</taxon>
        <taxon>Spirurina</taxon>
        <taxon>Spiruromorpha</taxon>
        <taxon>Filarioidea</taxon>
        <taxon>Onchocercidae</taxon>
        <taxon>Brugia</taxon>
    </lineage>
</organism>
<gene>
    <name evidence="2 3" type="ORF">Bm10717</name>
    <name evidence="2" type="ORF">BM_Bm10717</name>
</gene>
<dbReference type="WormBase" id="Bm10717">
    <property type="protein sequence ID" value="BM40644"/>
    <property type="gene ID" value="WBGene00230978"/>
</dbReference>
<proteinExistence type="predicted"/>
<dbReference type="EMBL" id="LN857007">
    <property type="protein sequence ID" value="CDP99278.1"/>
    <property type="molecule type" value="Genomic_DNA"/>
</dbReference>
<name>A0A0J9XZQ9_BRUMA</name>
<feature type="signal peptide" evidence="1">
    <location>
        <begin position="1"/>
        <end position="28"/>
    </location>
</feature>
<evidence type="ECO:0000256" key="1">
    <source>
        <dbReference type="SAM" id="SignalP"/>
    </source>
</evidence>
<sequence length="125" mass="13383">MPALIDRGNYTLCVIALLFIMTIQPSLACFGCCCGGCSKAPVSGPPPPSFGYGIPPAPLPVYAAPPPQYAPPRQMIRPQQPVYGKPQPIYKKPQSIGSAAYGVQQYDMGWIGEQPNRGEIIQYAG</sequence>
<feature type="chain" id="PRO_5009779353" evidence="1">
    <location>
        <begin position="29"/>
        <end position="125"/>
    </location>
</feature>
<reference evidence="2" key="1">
    <citation type="journal article" date="2007" name="Science">
        <title>Draft genome of the filarial nematode parasite Brugia malayi.</title>
        <authorList>
            <person name="Ghedin E."/>
            <person name="Wang S."/>
            <person name="Spiro D."/>
            <person name="Caler E."/>
            <person name="Zhao Q."/>
            <person name="Crabtree J."/>
            <person name="Allen J.E."/>
            <person name="Delcher A.L."/>
            <person name="Guiliano D.B."/>
            <person name="Miranda-Saavedra D."/>
            <person name="Angiuoli S.V."/>
            <person name="Creasy T."/>
            <person name="Amedeo P."/>
            <person name="Haas B."/>
            <person name="El-Sayed N.M."/>
            <person name="Wortman J.R."/>
            <person name="Feldblyum T."/>
            <person name="Tallon L."/>
            <person name="Schatz M."/>
            <person name="Shumway M."/>
            <person name="Koo H."/>
            <person name="Salzberg S.L."/>
            <person name="Schobel S."/>
            <person name="Pertea M."/>
            <person name="Pop M."/>
            <person name="White O."/>
            <person name="Barton G.J."/>
            <person name="Carlow C.K."/>
            <person name="Crawford M.J."/>
            <person name="Daub J."/>
            <person name="Dimmic M.W."/>
            <person name="Estes C.F."/>
            <person name="Foster J.M."/>
            <person name="Ganatra M."/>
            <person name="Gregory W.F."/>
            <person name="Johnson N.M."/>
            <person name="Jin J."/>
            <person name="Komuniecki R."/>
            <person name="Korf I."/>
            <person name="Kumar S."/>
            <person name="Laney S."/>
            <person name="Li B.W."/>
            <person name="Li W."/>
            <person name="Lindblom T.H."/>
            <person name="Lustigman S."/>
            <person name="Ma D."/>
            <person name="Maina C.V."/>
            <person name="Martin D.M."/>
            <person name="McCarter J.P."/>
            <person name="McReynolds L."/>
            <person name="Mitreva M."/>
            <person name="Nutman T.B."/>
            <person name="Parkinson J."/>
            <person name="Peregrin-Alvarez J.M."/>
            <person name="Poole C."/>
            <person name="Ren Q."/>
            <person name="Saunders L."/>
            <person name="Sluder A.E."/>
            <person name="Smith K."/>
            <person name="Stanke M."/>
            <person name="Unnasch T.R."/>
            <person name="Ware J."/>
            <person name="Wei A.D."/>
            <person name="Weil G."/>
            <person name="Williams D.J."/>
            <person name="Zhang Y."/>
            <person name="Williams S.A."/>
            <person name="Fraser-Liggett C."/>
            <person name="Slatko B."/>
            <person name="Blaxter M.L."/>
            <person name="Scott A.L."/>
        </authorList>
    </citation>
    <scope>NUCLEOTIDE SEQUENCE</scope>
    <source>
        <strain evidence="2">FR3</strain>
    </source>
</reference>
<reference evidence="2" key="2">
    <citation type="submission" date="2012-12" db="EMBL/GenBank/DDBJ databases">
        <authorList>
            <person name="Gao Y.W."/>
            <person name="Fan S.T."/>
            <person name="Sun H.T."/>
            <person name="Wang Z."/>
            <person name="Gao X.L."/>
            <person name="Li Y.G."/>
            <person name="Wang T.C."/>
            <person name="Zhang K."/>
            <person name="Xu W.W."/>
            <person name="Yu Z.J."/>
            <person name="Xia X.Z."/>
        </authorList>
    </citation>
    <scope>NUCLEOTIDE SEQUENCE</scope>
    <source>
        <strain evidence="2">FR3</strain>
    </source>
</reference>
<evidence type="ECO:0000313" key="3">
    <source>
        <dbReference type="WormBase" id="Bm10717"/>
    </source>
</evidence>
<dbReference type="OMA" id="ACFGCCC"/>
<accession>A0A0J9XZQ9</accession>
<keyword evidence="1" id="KW-0732">Signal</keyword>